<protein>
    <submittedName>
        <fullName evidence="2">NBD/HSP70 family sugar kinase</fullName>
    </submittedName>
</protein>
<dbReference type="PANTHER" id="PTHR18964">
    <property type="entry name" value="ROK (REPRESSOR, ORF, KINASE) FAMILY"/>
    <property type="match status" value="1"/>
</dbReference>
<name>A0ABX0TJZ6_9MICC</name>
<dbReference type="Proteomes" id="UP000802392">
    <property type="component" value="Unassembled WGS sequence"/>
</dbReference>
<dbReference type="EMBL" id="JAAOZD010000003">
    <property type="protein sequence ID" value="NIJ01461.1"/>
    <property type="molecule type" value="Genomic_DNA"/>
</dbReference>
<accession>A0ABX0TJZ6</accession>
<dbReference type="PROSITE" id="PS01125">
    <property type="entry name" value="ROK"/>
    <property type="match status" value="1"/>
</dbReference>
<keyword evidence="2" id="KW-0808">Transferase</keyword>
<gene>
    <name evidence="2" type="ORF">FHR86_001782</name>
</gene>
<evidence type="ECO:0000313" key="3">
    <source>
        <dbReference type="Proteomes" id="UP000802392"/>
    </source>
</evidence>
<dbReference type="RefSeq" id="WP_167265235.1">
    <property type="nucleotide sequence ID" value="NZ_BAAAVO010000013.1"/>
</dbReference>
<dbReference type="SUPFAM" id="SSF53067">
    <property type="entry name" value="Actin-like ATPase domain"/>
    <property type="match status" value="1"/>
</dbReference>
<dbReference type="Pfam" id="PF00480">
    <property type="entry name" value="ROK"/>
    <property type="match status" value="1"/>
</dbReference>
<comment type="caution">
    <text evidence="2">The sequence shown here is derived from an EMBL/GenBank/DDBJ whole genome shotgun (WGS) entry which is preliminary data.</text>
</comment>
<dbReference type="InterPro" id="IPR036388">
    <property type="entry name" value="WH-like_DNA-bd_sf"/>
</dbReference>
<evidence type="ECO:0000256" key="1">
    <source>
        <dbReference type="ARBA" id="ARBA00006479"/>
    </source>
</evidence>
<comment type="similarity">
    <text evidence="1">Belongs to the ROK (NagC/XylR) family.</text>
</comment>
<organism evidence="2 3">
    <name type="scientific">Paenarthrobacter ilicis</name>
    <dbReference type="NCBI Taxonomy" id="43665"/>
    <lineage>
        <taxon>Bacteria</taxon>
        <taxon>Bacillati</taxon>
        <taxon>Actinomycetota</taxon>
        <taxon>Actinomycetes</taxon>
        <taxon>Micrococcales</taxon>
        <taxon>Micrococcaceae</taxon>
        <taxon>Paenarthrobacter</taxon>
    </lineage>
</organism>
<sequence length="432" mass="45411">MEKQAVAALEAAVNTQPSPQDAFIYARLVNLVRTGEALTRPALEQATGLGRKLVAQRVQQAMAVGLLEDGDFAPSGGGRAPRQLRFKADAGHVYAGLMGAGEIRAAVSDLDGAPVAAMHRDWDISEGPEATMDQLQDMFQRLAKRTKTQPWSIGVGVPGPVNFGTGQLVAPPIMPGWDGFSVRSWLRERYDAPVWVDNDVNLMALGEWHRGHPSDRRDLLYVKVGTGIGSGLVSGGSVYRGDTGAAGDIGHVKVSDDPGLNCRCGETGCLEAVTGGWGLVQQLTPVASSSPYLSSRLAERGKLTPEDIGIAASRGDSLASRAVVDGARTVGATVSSLVNFINPGVVVVGGGMLRSGEQAFEALAETVMRRSTKLATEKLTLRTASLDFQEGVVGASLMAVEQLFAQSALGLWIEQGSPLGQAANLHRLAAGH</sequence>
<dbReference type="PANTHER" id="PTHR18964:SF173">
    <property type="entry name" value="GLUCOKINASE"/>
    <property type="match status" value="1"/>
</dbReference>
<reference evidence="2 3" key="1">
    <citation type="submission" date="2020-03" db="EMBL/GenBank/DDBJ databases">
        <title>Genomic Encyclopedia of Type Strains, Phase III (KMG-III): the genomes of soil and plant-associated and newly described type strains.</title>
        <authorList>
            <person name="Whitman W."/>
        </authorList>
    </citation>
    <scope>NUCLEOTIDE SEQUENCE [LARGE SCALE GENOMIC DNA]</scope>
    <source>
        <strain evidence="2 3">CECT 4207</strain>
    </source>
</reference>
<evidence type="ECO:0000313" key="2">
    <source>
        <dbReference type="EMBL" id="NIJ01461.1"/>
    </source>
</evidence>
<dbReference type="Gene3D" id="1.10.10.10">
    <property type="entry name" value="Winged helix-like DNA-binding domain superfamily/Winged helix DNA-binding domain"/>
    <property type="match status" value="1"/>
</dbReference>
<keyword evidence="2" id="KW-0418">Kinase</keyword>
<proteinExistence type="inferred from homology"/>
<dbReference type="InterPro" id="IPR000600">
    <property type="entry name" value="ROK"/>
</dbReference>
<dbReference type="InterPro" id="IPR049874">
    <property type="entry name" value="ROK_cs"/>
</dbReference>
<dbReference type="GO" id="GO:0016301">
    <property type="term" value="F:kinase activity"/>
    <property type="evidence" value="ECO:0007669"/>
    <property type="project" value="UniProtKB-KW"/>
</dbReference>
<keyword evidence="3" id="KW-1185">Reference proteome</keyword>
<dbReference type="Gene3D" id="3.30.420.40">
    <property type="match status" value="2"/>
</dbReference>
<dbReference type="InterPro" id="IPR043129">
    <property type="entry name" value="ATPase_NBD"/>
</dbReference>